<keyword evidence="1" id="KW-0472">Membrane</keyword>
<feature type="transmembrane region" description="Helical" evidence="1">
    <location>
        <begin position="296"/>
        <end position="313"/>
    </location>
</feature>
<protein>
    <submittedName>
        <fullName evidence="3">Acyltransferase</fullName>
    </submittedName>
</protein>
<dbReference type="GO" id="GO:0016746">
    <property type="term" value="F:acyltransferase activity"/>
    <property type="evidence" value="ECO:0007669"/>
    <property type="project" value="UniProtKB-KW"/>
</dbReference>
<keyword evidence="3" id="KW-0808">Transferase</keyword>
<feature type="transmembrane region" description="Helical" evidence="1">
    <location>
        <begin position="333"/>
        <end position="354"/>
    </location>
</feature>
<dbReference type="InterPro" id="IPR050879">
    <property type="entry name" value="Acyltransferase_3"/>
</dbReference>
<feature type="transmembrane region" description="Helical" evidence="1">
    <location>
        <begin position="160"/>
        <end position="180"/>
    </location>
</feature>
<proteinExistence type="predicted"/>
<dbReference type="Proteomes" id="UP000600946">
    <property type="component" value="Unassembled WGS sequence"/>
</dbReference>
<keyword evidence="3" id="KW-0012">Acyltransferase</keyword>
<organism evidence="3 4">
    <name type="scientific">Streptomyces xanthochromogenes</name>
    <dbReference type="NCBI Taxonomy" id="67384"/>
    <lineage>
        <taxon>Bacteria</taxon>
        <taxon>Bacillati</taxon>
        <taxon>Actinomycetota</taxon>
        <taxon>Actinomycetes</taxon>
        <taxon>Kitasatosporales</taxon>
        <taxon>Streptomycetaceae</taxon>
        <taxon>Streptomyces</taxon>
    </lineage>
</organism>
<dbReference type="Pfam" id="PF01757">
    <property type="entry name" value="Acyl_transf_3"/>
    <property type="match status" value="1"/>
</dbReference>
<accession>A0ABQ3AUH0</accession>
<keyword evidence="1" id="KW-1133">Transmembrane helix</keyword>
<feature type="transmembrane region" description="Helical" evidence="1">
    <location>
        <begin position="69"/>
        <end position="95"/>
    </location>
</feature>
<keyword evidence="1" id="KW-0812">Transmembrane</keyword>
<feature type="transmembrane region" description="Helical" evidence="1">
    <location>
        <begin position="212"/>
        <end position="230"/>
    </location>
</feature>
<feature type="transmembrane region" description="Helical" evidence="1">
    <location>
        <begin position="187"/>
        <end position="206"/>
    </location>
</feature>
<evidence type="ECO:0000256" key="1">
    <source>
        <dbReference type="SAM" id="Phobius"/>
    </source>
</evidence>
<feature type="transmembrane region" description="Helical" evidence="1">
    <location>
        <begin position="237"/>
        <end position="254"/>
    </location>
</feature>
<comment type="caution">
    <text evidence="3">The sequence shown here is derived from an EMBL/GenBank/DDBJ whole genome shotgun (WGS) entry which is preliminary data.</text>
</comment>
<feature type="transmembrane region" description="Helical" evidence="1">
    <location>
        <begin position="107"/>
        <end position="128"/>
    </location>
</feature>
<dbReference type="PANTHER" id="PTHR23028">
    <property type="entry name" value="ACETYLTRANSFERASE"/>
    <property type="match status" value="1"/>
</dbReference>
<sequence>MTSLLTAPSAAPPVEAAPLGGRPKTRLYTLDGLRLLAALMVVCFHFIGFDNWDASPWGASTRKLFPDAHYAAAYGWLGVQLFFLISGFVICMSCWGRSLQQFAVSRLLRLYPAYWFAVLLTSGVLLLTGRLDAVPDTLSKILSNLTMLQEPIGAGDIDPVYWTLWAELRFYLLFALVAALGLTYRRVLYFCGLWLLMTVLAPHAGIPLLEIFAMPDAAPFFVGGILMFLMHRFRPTLALWILLGASWILAQGQLRNMMKSAETSVHHRLSWTICLAVISVFYVVVLAVAIKRTPLFNYRWLTTAGALTYPLYLLHEELGWEIIRSLHSHVSPWLLVTGITALMLLAAWLVHRFVERPAVRAMKRRIAPQPAG</sequence>
<feature type="transmembrane region" description="Helical" evidence="1">
    <location>
        <begin position="269"/>
        <end position="289"/>
    </location>
</feature>
<dbReference type="GeneID" id="96294774"/>
<feature type="domain" description="Acyltransferase 3" evidence="2">
    <location>
        <begin position="28"/>
        <end position="351"/>
    </location>
</feature>
<dbReference type="EMBL" id="BMUU01000017">
    <property type="protein sequence ID" value="GGY64530.1"/>
    <property type="molecule type" value="Genomic_DNA"/>
</dbReference>
<keyword evidence="4" id="KW-1185">Reference proteome</keyword>
<reference evidence="4" key="1">
    <citation type="journal article" date="2019" name="Int. J. Syst. Evol. Microbiol.">
        <title>The Global Catalogue of Microorganisms (GCM) 10K type strain sequencing project: providing services to taxonomists for standard genome sequencing and annotation.</title>
        <authorList>
            <consortium name="The Broad Institute Genomics Platform"/>
            <consortium name="The Broad Institute Genome Sequencing Center for Infectious Disease"/>
            <person name="Wu L."/>
            <person name="Ma J."/>
        </authorList>
    </citation>
    <scope>NUCLEOTIDE SEQUENCE [LARGE SCALE GENOMIC DNA]</scope>
    <source>
        <strain evidence="4">JCM 4594</strain>
    </source>
</reference>
<evidence type="ECO:0000313" key="3">
    <source>
        <dbReference type="EMBL" id="GGY64530.1"/>
    </source>
</evidence>
<name>A0ABQ3AUH0_9ACTN</name>
<dbReference type="InterPro" id="IPR002656">
    <property type="entry name" value="Acyl_transf_3_dom"/>
</dbReference>
<dbReference type="RefSeq" id="WP_161247085.1">
    <property type="nucleotide sequence ID" value="NZ_BMUU01000017.1"/>
</dbReference>
<evidence type="ECO:0000259" key="2">
    <source>
        <dbReference type="Pfam" id="PF01757"/>
    </source>
</evidence>
<dbReference type="PANTHER" id="PTHR23028:SF53">
    <property type="entry name" value="ACYL_TRANSF_3 DOMAIN-CONTAINING PROTEIN"/>
    <property type="match status" value="1"/>
</dbReference>
<evidence type="ECO:0000313" key="4">
    <source>
        <dbReference type="Proteomes" id="UP000600946"/>
    </source>
</evidence>
<gene>
    <name evidence="3" type="ORF">GCM10010326_69070</name>
</gene>
<feature type="transmembrane region" description="Helical" evidence="1">
    <location>
        <begin position="32"/>
        <end position="49"/>
    </location>
</feature>